<dbReference type="Proteomes" id="UP000215509">
    <property type="component" value="Unassembled WGS sequence"/>
</dbReference>
<organism evidence="1 2">
    <name type="scientific">Paenibacillus rigui</name>
    <dbReference type="NCBI Taxonomy" id="554312"/>
    <lineage>
        <taxon>Bacteria</taxon>
        <taxon>Bacillati</taxon>
        <taxon>Bacillota</taxon>
        <taxon>Bacilli</taxon>
        <taxon>Bacillales</taxon>
        <taxon>Paenibacillaceae</taxon>
        <taxon>Paenibacillus</taxon>
    </lineage>
</organism>
<name>A0A229UTC4_9BACL</name>
<dbReference type="Gene3D" id="3.40.630.30">
    <property type="match status" value="1"/>
</dbReference>
<evidence type="ECO:0000313" key="2">
    <source>
        <dbReference type="Proteomes" id="UP000215509"/>
    </source>
</evidence>
<sequence>MKIALDNVAPTQDAFQQMLSCMKEESGTDADLQYEIYCSSPYVIAAYDQGKLVGVGRVAAEHETQSGCQIAVLNPYRGREIEDYMRKLLSVHR</sequence>
<dbReference type="OrthoDB" id="2617175at2"/>
<proteinExistence type="predicted"/>
<evidence type="ECO:0008006" key="3">
    <source>
        <dbReference type="Google" id="ProtNLM"/>
    </source>
</evidence>
<comment type="caution">
    <text evidence="1">The sequence shown here is derived from an EMBL/GenBank/DDBJ whole genome shotgun (WGS) entry which is preliminary data.</text>
</comment>
<dbReference type="AlphaFoldDB" id="A0A229UTC4"/>
<dbReference type="RefSeq" id="WP_094014635.1">
    <property type="nucleotide sequence ID" value="NZ_NMQW01000013.1"/>
</dbReference>
<gene>
    <name evidence="1" type="ORF">CF651_09600</name>
</gene>
<evidence type="ECO:0000313" key="1">
    <source>
        <dbReference type="EMBL" id="OXM86688.1"/>
    </source>
</evidence>
<accession>A0A229UTC4</accession>
<protein>
    <recommendedName>
        <fullName evidence="3">N-acetyltransferase domain-containing protein</fullName>
    </recommendedName>
</protein>
<reference evidence="1 2" key="1">
    <citation type="submission" date="2017-07" db="EMBL/GenBank/DDBJ databases">
        <title>Genome sequencing and assembly of Paenibacillus rigui.</title>
        <authorList>
            <person name="Mayilraj S."/>
        </authorList>
    </citation>
    <scope>NUCLEOTIDE SEQUENCE [LARGE SCALE GENOMIC DNA]</scope>
    <source>
        <strain evidence="1 2">JCM 16352</strain>
    </source>
</reference>
<keyword evidence="2" id="KW-1185">Reference proteome</keyword>
<dbReference type="EMBL" id="NMQW01000013">
    <property type="protein sequence ID" value="OXM86688.1"/>
    <property type="molecule type" value="Genomic_DNA"/>
</dbReference>